<feature type="region of interest" description="Disordered" evidence="1">
    <location>
        <begin position="112"/>
        <end position="134"/>
    </location>
</feature>
<sequence length="380" mass="41805">MQMEGPIEWIHSLRHTRCHCLYSQTAVASRPSQLTHRPMPFLSAQDKYPKPSRAASSLLRRFNDLYRPSTSTTVSSATKSKPESTKAPSLYQFDPPVHVSLFTLDNQELLRDFSGDSESNSSHSDASSSRQTLELTPVAETRPSAYLAPAHPHIKPLRPALKQSTSSSASSAPFPHSASPLHVSFATLPRPDPDPTHFTMHPLFQYTHLEHAPISCDLLYAPSPRTVLDRSTRAPIPDAALDAPATEPPLYAQLVLQCPLLPWNIVVRPGAAAPAPAPRRGYPHTRRRPITNRDVLAALHAALRQRATPDEWAALGARTRAQKRITRAYERRCVQLGGGWETGVRRVDWLDGRTRLVGIARKDGAAPGPGTATLIFKTPA</sequence>
<proteinExistence type="predicted"/>
<evidence type="ECO:0000256" key="1">
    <source>
        <dbReference type="SAM" id="MobiDB-lite"/>
    </source>
</evidence>
<accession>A0AAD6TUG5</accession>
<organism evidence="3 4">
    <name type="scientific">Mycena belliarum</name>
    <dbReference type="NCBI Taxonomy" id="1033014"/>
    <lineage>
        <taxon>Eukaryota</taxon>
        <taxon>Fungi</taxon>
        <taxon>Dikarya</taxon>
        <taxon>Basidiomycota</taxon>
        <taxon>Agaricomycotina</taxon>
        <taxon>Agaricomycetes</taxon>
        <taxon>Agaricomycetidae</taxon>
        <taxon>Agaricales</taxon>
        <taxon>Marasmiineae</taxon>
        <taxon>Mycenaceae</taxon>
        <taxon>Mycena</taxon>
    </lineage>
</organism>
<feature type="compositionally biased region" description="Low complexity" evidence="1">
    <location>
        <begin position="69"/>
        <end position="79"/>
    </location>
</feature>
<protein>
    <recommendedName>
        <fullName evidence="2">DUF6699 domain-containing protein</fullName>
    </recommendedName>
</protein>
<name>A0AAD6TUG5_9AGAR</name>
<reference evidence="3" key="1">
    <citation type="submission" date="2023-03" db="EMBL/GenBank/DDBJ databases">
        <title>Massive genome expansion in bonnet fungi (Mycena s.s.) driven by repeated elements and novel gene families across ecological guilds.</title>
        <authorList>
            <consortium name="Lawrence Berkeley National Laboratory"/>
            <person name="Harder C.B."/>
            <person name="Miyauchi S."/>
            <person name="Viragh M."/>
            <person name="Kuo A."/>
            <person name="Thoen E."/>
            <person name="Andreopoulos B."/>
            <person name="Lu D."/>
            <person name="Skrede I."/>
            <person name="Drula E."/>
            <person name="Henrissat B."/>
            <person name="Morin E."/>
            <person name="Kohler A."/>
            <person name="Barry K."/>
            <person name="LaButti K."/>
            <person name="Morin E."/>
            <person name="Salamov A."/>
            <person name="Lipzen A."/>
            <person name="Mereny Z."/>
            <person name="Hegedus B."/>
            <person name="Baldrian P."/>
            <person name="Stursova M."/>
            <person name="Weitz H."/>
            <person name="Taylor A."/>
            <person name="Grigoriev I.V."/>
            <person name="Nagy L.G."/>
            <person name="Martin F."/>
            <person name="Kauserud H."/>
        </authorList>
    </citation>
    <scope>NUCLEOTIDE SEQUENCE</scope>
    <source>
        <strain evidence="3">CBHHK173m</strain>
    </source>
</reference>
<comment type="caution">
    <text evidence="3">The sequence shown here is derived from an EMBL/GenBank/DDBJ whole genome shotgun (WGS) entry which is preliminary data.</text>
</comment>
<gene>
    <name evidence="3" type="ORF">B0H15DRAFT_1001789</name>
</gene>
<evidence type="ECO:0000259" key="2">
    <source>
        <dbReference type="Pfam" id="PF20415"/>
    </source>
</evidence>
<evidence type="ECO:0000313" key="4">
    <source>
        <dbReference type="Proteomes" id="UP001222325"/>
    </source>
</evidence>
<dbReference type="Proteomes" id="UP001222325">
    <property type="component" value="Unassembled WGS sequence"/>
</dbReference>
<dbReference type="InterPro" id="IPR046522">
    <property type="entry name" value="DUF6699"/>
</dbReference>
<keyword evidence="4" id="KW-1185">Reference proteome</keyword>
<dbReference type="EMBL" id="JARJCN010000069">
    <property type="protein sequence ID" value="KAJ7078033.1"/>
    <property type="molecule type" value="Genomic_DNA"/>
</dbReference>
<feature type="compositionally biased region" description="Low complexity" evidence="1">
    <location>
        <begin position="116"/>
        <end position="129"/>
    </location>
</feature>
<dbReference type="Pfam" id="PF20415">
    <property type="entry name" value="DUF6699"/>
    <property type="match status" value="1"/>
</dbReference>
<feature type="domain" description="DUF6699" evidence="2">
    <location>
        <begin position="215"/>
        <end position="362"/>
    </location>
</feature>
<dbReference type="AlphaFoldDB" id="A0AAD6TUG5"/>
<evidence type="ECO:0000313" key="3">
    <source>
        <dbReference type="EMBL" id="KAJ7078033.1"/>
    </source>
</evidence>
<feature type="region of interest" description="Disordered" evidence="1">
    <location>
        <begin position="69"/>
        <end position="91"/>
    </location>
</feature>